<dbReference type="InterPro" id="IPR001750">
    <property type="entry name" value="ND/Mrp_TM"/>
</dbReference>
<evidence type="ECO:0000256" key="2">
    <source>
        <dbReference type="ARBA" id="ARBA00004448"/>
    </source>
</evidence>
<dbReference type="CTD" id="4536"/>
<feature type="transmembrane region" description="Helical" evidence="18">
    <location>
        <begin position="166"/>
        <end position="182"/>
    </location>
</feature>
<dbReference type="EC" id="7.1.1.2" evidence="4 18"/>
<feature type="transmembrane region" description="Helical" evidence="18">
    <location>
        <begin position="188"/>
        <end position="206"/>
    </location>
</feature>
<keyword evidence="9 18" id="KW-0999">Mitochondrion inner membrane</keyword>
<keyword evidence="10 18" id="KW-1278">Translocase</keyword>
<evidence type="ECO:0000256" key="1">
    <source>
        <dbReference type="ARBA" id="ARBA00003257"/>
    </source>
</evidence>
<feature type="transmembrane region" description="Helical" evidence="18">
    <location>
        <begin position="133"/>
        <end position="154"/>
    </location>
</feature>
<keyword evidence="13 18" id="KW-0520">NAD</keyword>
<evidence type="ECO:0000256" key="14">
    <source>
        <dbReference type="ARBA" id="ARBA00023075"/>
    </source>
</evidence>
<dbReference type="AlphaFoldDB" id="A0A6C0MCW8"/>
<organism evidence="20">
    <name type="scientific">Krisna concava</name>
    <dbReference type="NCBI Taxonomy" id="1962554"/>
    <lineage>
        <taxon>Eukaryota</taxon>
        <taxon>Metazoa</taxon>
        <taxon>Ecdysozoa</taxon>
        <taxon>Arthropoda</taxon>
        <taxon>Hexapoda</taxon>
        <taxon>Insecta</taxon>
        <taxon>Pterygota</taxon>
        <taxon>Neoptera</taxon>
        <taxon>Paraneoptera</taxon>
        <taxon>Hemiptera</taxon>
        <taxon>Auchenorrhyncha</taxon>
        <taxon>Membracoidea</taxon>
        <taxon>Cicadellidae</taxon>
        <taxon>Iassinae</taxon>
        <taxon>Krisna</taxon>
    </lineage>
</organism>
<dbReference type="GO" id="GO:0005743">
    <property type="term" value="C:mitochondrial inner membrane"/>
    <property type="evidence" value="ECO:0007669"/>
    <property type="project" value="UniProtKB-SubCell"/>
</dbReference>
<proteinExistence type="inferred from homology"/>
<keyword evidence="8 18" id="KW-0812">Transmembrane</keyword>
<keyword evidence="14 18" id="KW-0830">Ubiquinone</keyword>
<evidence type="ECO:0000259" key="19">
    <source>
        <dbReference type="Pfam" id="PF00361"/>
    </source>
</evidence>
<dbReference type="PANTHER" id="PTHR46552:SF1">
    <property type="entry name" value="NADH-UBIQUINONE OXIDOREDUCTASE CHAIN 2"/>
    <property type="match status" value="1"/>
</dbReference>
<dbReference type="Pfam" id="PF00361">
    <property type="entry name" value="Proton_antipo_M"/>
    <property type="match status" value="2"/>
</dbReference>
<name>A0A6C0MCW8_9HEMI</name>
<evidence type="ECO:0000256" key="16">
    <source>
        <dbReference type="ARBA" id="ARBA00023136"/>
    </source>
</evidence>
<comment type="subcellular location">
    <subcellularLocation>
        <location evidence="2 18">Mitochondrion inner membrane</location>
        <topology evidence="2 18">Multi-pass membrane protein</topology>
    </subcellularLocation>
</comment>
<evidence type="ECO:0000256" key="13">
    <source>
        <dbReference type="ARBA" id="ARBA00023027"/>
    </source>
</evidence>
<evidence type="ECO:0000256" key="9">
    <source>
        <dbReference type="ARBA" id="ARBA00022792"/>
    </source>
</evidence>
<evidence type="ECO:0000256" key="3">
    <source>
        <dbReference type="ARBA" id="ARBA00007012"/>
    </source>
</evidence>
<geneLocation type="mitochondrion" evidence="20"/>
<evidence type="ECO:0000256" key="4">
    <source>
        <dbReference type="ARBA" id="ARBA00012944"/>
    </source>
</evidence>
<dbReference type="InterPro" id="IPR050175">
    <property type="entry name" value="Complex_I_Subunit_2"/>
</dbReference>
<dbReference type="PANTHER" id="PTHR46552">
    <property type="entry name" value="NADH-UBIQUINONE OXIDOREDUCTASE CHAIN 2"/>
    <property type="match status" value="1"/>
</dbReference>
<comment type="function">
    <text evidence="18">Core subunit of the mitochondrial membrane respiratory chain NADH dehydrogenase (Complex I) which catalyzes electron transfer from NADH through the respiratory chain, using ubiquinone as an electron acceptor. Essential for the catalytic activity and assembly of complex I.</text>
</comment>
<evidence type="ECO:0000256" key="18">
    <source>
        <dbReference type="RuleBase" id="RU003403"/>
    </source>
</evidence>
<keyword evidence="12 18" id="KW-1133">Transmembrane helix</keyword>
<comment type="catalytic activity">
    <reaction evidence="17 18">
        <text>a ubiquinone + NADH + 5 H(+)(in) = a ubiquinol + NAD(+) + 4 H(+)(out)</text>
        <dbReference type="Rhea" id="RHEA:29091"/>
        <dbReference type="Rhea" id="RHEA-COMP:9565"/>
        <dbReference type="Rhea" id="RHEA-COMP:9566"/>
        <dbReference type="ChEBI" id="CHEBI:15378"/>
        <dbReference type="ChEBI" id="CHEBI:16389"/>
        <dbReference type="ChEBI" id="CHEBI:17976"/>
        <dbReference type="ChEBI" id="CHEBI:57540"/>
        <dbReference type="ChEBI" id="CHEBI:57945"/>
        <dbReference type="EC" id="7.1.1.2"/>
    </reaction>
</comment>
<keyword evidence="11 18" id="KW-0249">Electron transport</keyword>
<feature type="transmembrane region" description="Helical" evidence="18">
    <location>
        <begin position="304"/>
        <end position="323"/>
    </location>
</feature>
<evidence type="ECO:0000256" key="5">
    <source>
        <dbReference type="ARBA" id="ARBA00021008"/>
    </source>
</evidence>
<evidence type="ECO:0000256" key="8">
    <source>
        <dbReference type="ARBA" id="ARBA00022692"/>
    </source>
</evidence>
<evidence type="ECO:0000256" key="12">
    <source>
        <dbReference type="ARBA" id="ARBA00022989"/>
    </source>
</evidence>
<evidence type="ECO:0000256" key="6">
    <source>
        <dbReference type="ARBA" id="ARBA00022448"/>
    </source>
</evidence>
<evidence type="ECO:0000313" key="20">
    <source>
        <dbReference type="EMBL" id="QHV34346.1"/>
    </source>
</evidence>
<protein>
    <recommendedName>
        <fullName evidence="5 18">NADH-ubiquinone oxidoreductase chain 2</fullName>
        <ecNumber evidence="4 18">7.1.1.2</ecNumber>
    </recommendedName>
</protein>
<comment type="similarity">
    <text evidence="3 18">Belongs to the complex I subunit 2 family.</text>
</comment>
<feature type="domain" description="NADH:quinone oxidoreductase/Mrp antiporter transmembrane" evidence="19">
    <location>
        <begin position="24"/>
        <end position="78"/>
    </location>
</feature>
<keyword evidence="7 18" id="KW-0679">Respiratory chain</keyword>
<sequence length="328" mass="38370">MFINSSNVLFMSMTIMGVMVSFSSMSLFMMWIGMEISLMSFIPIITMKSVLNSEFSIKYFIIQSLSSMIIMLSMMMMMMKEYNFNSFLTCSLMMKMGSAPFHNWVVSTIDGLLYEPIFFLLTLMKLSPLLMLSYLNMNLIIFIISSMIIGSINGLNQSSMKKLKKLLVFSSIYNLGLILYSLSINTIWIQMMVIYSLILLSILIIMKKFKITFLNQFMLIENNNFKKMMILFCLISLGGMPPFLGFQMKMMIFELMLINKNFILILIMILSSMIILYYYVNMIISLLLFYSLTIKMITWFKMKIKLNFLLLMINLNLFFPLMMMKFLT</sequence>
<dbReference type="InterPro" id="IPR003917">
    <property type="entry name" value="NADH_UbQ_OxRdtase_chain2"/>
</dbReference>
<dbReference type="GO" id="GO:0008137">
    <property type="term" value="F:NADH dehydrogenase (ubiquinone) activity"/>
    <property type="evidence" value="ECO:0007669"/>
    <property type="project" value="UniProtKB-EC"/>
</dbReference>
<accession>A0A6C0MCW8</accession>
<evidence type="ECO:0000256" key="7">
    <source>
        <dbReference type="ARBA" id="ARBA00022660"/>
    </source>
</evidence>
<feature type="transmembrane region" description="Helical" evidence="18">
    <location>
        <begin position="57"/>
        <end position="79"/>
    </location>
</feature>
<comment type="function">
    <text evidence="1">Core subunit of the mitochondrial membrane respiratory chain NADH dehydrogenase (Complex I) that is believed to belong to the minimal assembly required for catalysis. Complex I functions in the transfer of electrons from NADH to the respiratory chain. The immediate electron acceptor for the enzyme is believed to be ubiquinone.</text>
</comment>
<feature type="transmembrane region" description="Helical" evidence="18">
    <location>
        <begin position="7"/>
        <end position="32"/>
    </location>
</feature>
<dbReference type="RefSeq" id="YP_009733508.1">
    <property type="nucleotide sequence ID" value="NC_046067.1"/>
</dbReference>
<evidence type="ECO:0000256" key="15">
    <source>
        <dbReference type="ARBA" id="ARBA00023128"/>
    </source>
</evidence>
<evidence type="ECO:0000256" key="10">
    <source>
        <dbReference type="ARBA" id="ARBA00022967"/>
    </source>
</evidence>
<gene>
    <name evidence="20" type="primary">ND2</name>
</gene>
<keyword evidence="6" id="KW-0813">Transport</keyword>
<feature type="transmembrane region" description="Helical" evidence="18">
    <location>
        <begin position="264"/>
        <end position="292"/>
    </location>
</feature>
<dbReference type="PRINTS" id="PR01436">
    <property type="entry name" value="NADHDHGNASE2"/>
</dbReference>
<evidence type="ECO:0000256" key="17">
    <source>
        <dbReference type="ARBA" id="ARBA00049551"/>
    </source>
</evidence>
<feature type="domain" description="NADH:quinone oxidoreductase/Mrp antiporter transmembrane" evidence="19">
    <location>
        <begin position="87"/>
        <end position="274"/>
    </location>
</feature>
<dbReference type="EMBL" id="MN577635">
    <property type="protein sequence ID" value="QHV34346.1"/>
    <property type="molecule type" value="Genomic_DNA"/>
</dbReference>
<dbReference type="GeneID" id="44154350"/>
<reference evidence="20" key="1">
    <citation type="journal article" date="2020" name="Int. J. Biol. Macromol.">
        <title>Comparative mitogenomes of six species in the subfamily Iassinae (Hemiptera: Cicadellidae) and phylogenetic analysis.</title>
        <authorList>
            <person name="Wang J."/>
            <person name="Wu Y."/>
            <person name="Dai R."/>
            <person name="Yang M."/>
        </authorList>
    </citation>
    <scope>NUCLEOTIDE SEQUENCE</scope>
</reference>
<evidence type="ECO:0000256" key="11">
    <source>
        <dbReference type="ARBA" id="ARBA00022982"/>
    </source>
</evidence>
<feature type="transmembrane region" description="Helical" evidence="18">
    <location>
        <begin position="227"/>
        <end position="244"/>
    </location>
</feature>
<dbReference type="GO" id="GO:0006120">
    <property type="term" value="P:mitochondrial electron transport, NADH to ubiquinone"/>
    <property type="evidence" value="ECO:0007669"/>
    <property type="project" value="InterPro"/>
</dbReference>
<keyword evidence="15 18" id="KW-0496">Mitochondrion</keyword>
<keyword evidence="16 18" id="KW-0472">Membrane</keyword>